<organism evidence="1">
    <name type="scientific">hydrothermal vent metagenome</name>
    <dbReference type="NCBI Taxonomy" id="652676"/>
    <lineage>
        <taxon>unclassified sequences</taxon>
        <taxon>metagenomes</taxon>
        <taxon>ecological metagenomes</taxon>
    </lineage>
</organism>
<dbReference type="EMBL" id="UOGH01000147">
    <property type="protein sequence ID" value="VAX30060.1"/>
    <property type="molecule type" value="Genomic_DNA"/>
</dbReference>
<accession>A0A3B1D4Y6</accession>
<proteinExistence type="predicted"/>
<name>A0A3B1D4Y6_9ZZZZ</name>
<feature type="non-terminal residue" evidence="1">
    <location>
        <position position="1"/>
    </location>
</feature>
<protein>
    <submittedName>
        <fullName evidence="1">Uncharacterized protein</fullName>
    </submittedName>
</protein>
<sequence>EEYRAAIEAAIRAGLRRIVGVTC</sequence>
<dbReference type="AlphaFoldDB" id="A0A3B1D4Y6"/>
<evidence type="ECO:0000313" key="1">
    <source>
        <dbReference type="EMBL" id="VAX30060.1"/>
    </source>
</evidence>
<gene>
    <name evidence="1" type="ORF">MNBD_NITROSPIRAE02-11</name>
</gene>
<reference evidence="1" key="1">
    <citation type="submission" date="2018-06" db="EMBL/GenBank/DDBJ databases">
        <authorList>
            <person name="Zhirakovskaya E."/>
        </authorList>
    </citation>
    <scope>NUCLEOTIDE SEQUENCE</scope>
</reference>